<feature type="transmembrane region" description="Helical" evidence="6">
    <location>
        <begin position="12"/>
        <end position="32"/>
    </location>
</feature>
<evidence type="ECO:0000256" key="5">
    <source>
        <dbReference type="SAM" id="MobiDB-lite"/>
    </source>
</evidence>
<protein>
    <submittedName>
        <fullName evidence="8">C-type cytochrome</fullName>
    </submittedName>
</protein>
<keyword evidence="9" id="KW-1185">Reference proteome</keyword>
<dbReference type="RefSeq" id="WP_386742684.1">
    <property type="nucleotide sequence ID" value="NZ_JBHRYA010000003.1"/>
</dbReference>
<evidence type="ECO:0000259" key="7">
    <source>
        <dbReference type="PROSITE" id="PS51007"/>
    </source>
</evidence>
<gene>
    <name evidence="8" type="ORF">ACFONC_05370</name>
</gene>
<organism evidence="8 9">
    <name type="scientific">Luteimonas soli</name>
    <dbReference type="NCBI Taxonomy" id="1648966"/>
    <lineage>
        <taxon>Bacteria</taxon>
        <taxon>Pseudomonadati</taxon>
        <taxon>Pseudomonadota</taxon>
        <taxon>Gammaproteobacteria</taxon>
        <taxon>Lysobacterales</taxon>
        <taxon>Lysobacteraceae</taxon>
        <taxon>Luteimonas</taxon>
    </lineage>
</organism>
<keyword evidence="6" id="KW-1133">Transmembrane helix</keyword>
<feature type="compositionally biased region" description="Basic and acidic residues" evidence="5">
    <location>
        <begin position="190"/>
        <end position="202"/>
    </location>
</feature>
<feature type="compositionally biased region" description="Basic and acidic residues" evidence="5">
    <location>
        <begin position="256"/>
        <end position="278"/>
    </location>
</feature>
<keyword evidence="6" id="KW-0812">Transmembrane</keyword>
<comment type="caution">
    <text evidence="8">The sequence shown here is derived from an EMBL/GenBank/DDBJ whole genome shotgun (WGS) entry which is preliminary data.</text>
</comment>
<evidence type="ECO:0000313" key="9">
    <source>
        <dbReference type="Proteomes" id="UP001595705"/>
    </source>
</evidence>
<dbReference type="SUPFAM" id="SSF46626">
    <property type="entry name" value="Cytochrome c"/>
    <property type="match status" value="1"/>
</dbReference>
<sequence>MPIVTRHSLITVVVLALLSLLIIGLFIWSGLYNIGADDTHTRPVYSVLQTLRERSIAARANDLQLPDLADPARIKQGAGNYNAMCTGCHLGPGMTETELSKGLYPAPPDLTQHMVDPREAFWVIKHGIKASGMPAWGKSMDDEYIWNMAAFLQTLPKLNAEQYQALVASSGGHSHGGGETGGHAHAAGEANDHHEEGDEHGQMESMPNDEARPHAHPPGTPPHQDKAVDPHVGMDMDADEAGGETKPHSHASGTPLHDDKAPAAKKTTEPALTVDEHAGMQMPDPAPAEHADDGHQH</sequence>
<evidence type="ECO:0000313" key="8">
    <source>
        <dbReference type="EMBL" id="MFC3715578.1"/>
    </source>
</evidence>
<feature type="compositionally biased region" description="Basic and acidic residues" evidence="5">
    <location>
        <begin position="287"/>
        <end position="297"/>
    </location>
</feature>
<feature type="region of interest" description="Disordered" evidence="5">
    <location>
        <begin position="169"/>
        <end position="297"/>
    </location>
</feature>
<dbReference type="Proteomes" id="UP001595705">
    <property type="component" value="Unassembled WGS sequence"/>
</dbReference>
<evidence type="ECO:0000256" key="2">
    <source>
        <dbReference type="ARBA" id="ARBA00022723"/>
    </source>
</evidence>
<proteinExistence type="predicted"/>
<name>A0ABV7XIG9_9GAMM</name>
<evidence type="ECO:0000256" key="1">
    <source>
        <dbReference type="ARBA" id="ARBA00022617"/>
    </source>
</evidence>
<dbReference type="PROSITE" id="PS51007">
    <property type="entry name" value="CYTC"/>
    <property type="match status" value="1"/>
</dbReference>
<keyword evidence="3 4" id="KW-0408">Iron</keyword>
<reference evidence="9" key="1">
    <citation type="journal article" date="2019" name="Int. J. Syst. Evol. Microbiol.">
        <title>The Global Catalogue of Microorganisms (GCM) 10K type strain sequencing project: providing services to taxonomists for standard genome sequencing and annotation.</title>
        <authorList>
            <consortium name="The Broad Institute Genomics Platform"/>
            <consortium name="The Broad Institute Genome Sequencing Center for Infectious Disease"/>
            <person name="Wu L."/>
            <person name="Ma J."/>
        </authorList>
    </citation>
    <scope>NUCLEOTIDE SEQUENCE [LARGE SCALE GENOMIC DNA]</scope>
    <source>
        <strain evidence="9">KCTC 42441</strain>
    </source>
</reference>
<evidence type="ECO:0000256" key="3">
    <source>
        <dbReference type="ARBA" id="ARBA00023004"/>
    </source>
</evidence>
<dbReference type="InterPro" id="IPR036909">
    <property type="entry name" value="Cyt_c-like_dom_sf"/>
</dbReference>
<accession>A0ABV7XIG9</accession>
<dbReference type="InterPro" id="IPR009056">
    <property type="entry name" value="Cyt_c-like_dom"/>
</dbReference>
<keyword evidence="1 4" id="KW-0349">Heme</keyword>
<evidence type="ECO:0000256" key="6">
    <source>
        <dbReference type="SAM" id="Phobius"/>
    </source>
</evidence>
<feature type="domain" description="Cytochrome c" evidence="7">
    <location>
        <begin position="72"/>
        <end position="156"/>
    </location>
</feature>
<feature type="compositionally biased region" description="Basic and acidic residues" evidence="5">
    <location>
        <begin position="223"/>
        <end position="234"/>
    </location>
</feature>
<keyword evidence="2 4" id="KW-0479">Metal-binding</keyword>
<dbReference type="EMBL" id="JBHRYA010000003">
    <property type="protein sequence ID" value="MFC3715578.1"/>
    <property type="molecule type" value="Genomic_DNA"/>
</dbReference>
<dbReference type="Pfam" id="PF13442">
    <property type="entry name" value="Cytochrome_CBB3"/>
    <property type="match status" value="1"/>
</dbReference>
<keyword evidence="6" id="KW-0472">Membrane</keyword>
<dbReference type="Gene3D" id="1.10.760.10">
    <property type="entry name" value="Cytochrome c-like domain"/>
    <property type="match status" value="1"/>
</dbReference>
<evidence type="ECO:0000256" key="4">
    <source>
        <dbReference type="PROSITE-ProRule" id="PRU00433"/>
    </source>
</evidence>